<sequence>MKMLLRISCTCFAAAVFAHGFPRNYPSGMVPGILCKKVNFIQSTIHQSSELPPPPSVLFFRSPQQPPPPPPRIHGKPSAAVAPKKRGSPRTAESNTCSYSLLSTPFTTSCRPQATSTSCYLRHM</sequence>
<evidence type="ECO:0000256" key="1">
    <source>
        <dbReference type="SAM" id="MobiDB-lite"/>
    </source>
</evidence>
<comment type="caution">
    <text evidence="3">The sequence shown here is derived from an EMBL/GenBank/DDBJ whole genome shotgun (WGS) entry which is preliminary data.</text>
</comment>
<gene>
    <name evidence="3" type="ORF">PR002_g11206</name>
</gene>
<evidence type="ECO:0000256" key="2">
    <source>
        <dbReference type="SAM" id="SignalP"/>
    </source>
</evidence>
<name>A0A6A3MB09_9STRA</name>
<evidence type="ECO:0008006" key="5">
    <source>
        <dbReference type="Google" id="ProtNLM"/>
    </source>
</evidence>
<protein>
    <recommendedName>
        <fullName evidence="5">RxLR effector protein</fullName>
    </recommendedName>
</protein>
<evidence type="ECO:0000313" key="4">
    <source>
        <dbReference type="Proteomes" id="UP000435112"/>
    </source>
</evidence>
<proteinExistence type="predicted"/>
<dbReference type="Proteomes" id="UP000435112">
    <property type="component" value="Unassembled WGS sequence"/>
</dbReference>
<keyword evidence="2" id="KW-0732">Signal</keyword>
<accession>A0A6A3MB09</accession>
<feature type="chain" id="PRO_5025406799" description="RxLR effector protein" evidence="2">
    <location>
        <begin position="21"/>
        <end position="124"/>
    </location>
</feature>
<reference evidence="3 4" key="1">
    <citation type="submission" date="2018-09" db="EMBL/GenBank/DDBJ databases">
        <title>Genomic investigation of the strawberry pathogen Phytophthora fragariae indicates pathogenicity is determined by transcriptional variation in three key races.</title>
        <authorList>
            <person name="Adams T.M."/>
            <person name="Armitage A.D."/>
            <person name="Sobczyk M.K."/>
            <person name="Bates H.J."/>
            <person name="Dunwell J.M."/>
            <person name="Nellist C.F."/>
            <person name="Harrison R.J."/>
        </authorList>
    </citation>
    <scope>NUCLEOTIDE SEQUENCE [LARGE SCALE GENOMIC DNA]</scope>
    <source>
        <strain evidence="3 4">SCRP324</strain>
    </source>
</reference>
<dbReference type="AlphaFoldDB" id="A0A6A3MB09"/>
<dbReference type="OrthoDB" id="10289132at2759"/>
<feature type="signal peptide" evidence="2">
    <location>
        <begin position="1"/>
        <end position="20"/>
    </location>
</feature>
<organism evidence="3 4">
    <name type="scientific">Phytophthora rubi</name>
    <dbReference type="NCBI Taxonomy" id="129364"/>
    <lineage>
        <taxon>Eukaryota</taxon>
        <taxon>Sar</taxon>
        <taxon>Stramenopiles</taxon>
        <taxon>Oomycota</taxon>
        <taxon>Peronosporomycetes</taxon>
        <taxon>Peronosporales</taxon>
        <taxon>Peronosporaceae</taxon>
        <taxon>Phytophthora</taxon>
    </lineage>
</organism>
<evidence type="ECO:0000313" key="3">
    <source>
        <dbReference type="EMBL" id="KAE9025413.1"/>
    </source>
</evidence>
<feature type="region of interest" description="Disordered" evidence="1">
    <location>
        <begin position="46"/>
        <end position="96"/>
    </location>
</feature>
<dbReference type="EMBL" id="QXFU01000662">
    <property type="protein sequence ID" value="KAE9025413.1"/>
    <property type="molecule type" value="Genomic_DNA"/>
</dbReference>